<dbReference type="RefSeq" id="WP_251100492.1">
    <property type="nucleotide sequence ID" value="NZ_JAMQBH010000056.1"/>
</dbReference>
<reference evidence="1 2" key="1">
    <citation type="submission" date="2022-06" db="EMBL/GenBank/DDBJ databases">
        <title>Whole genome sequence of Streptomyces griseoincarnatus RB7AG.</title>
        <authorList>
            <person name="Ray L."/>
            <person name="Behera S."/>
            <person name="Panda A.N."/>
        </authorList>
    </citation>
    <scope>NUCLEOTIDE SEQUENCE [LARGE SCALE GENOMIC DNA]</scope>
    <source>
        <strain evidence="1 2">RB7AG</strain>
    </source>
</reference>
<dbReference type="Pfam" id="PF19730">
    <property type="entry name" value="DUF6221"/>
    <property type="match status" value="1"/>
</dbReference>
<protein>
    <submittedName>
        <fullName evidence="1">DUF6221 family protein</fullName>
    </submittedName>
</protein>
<dbReference type="Proteomes" id="UP001523263">
    <property type="component" value="Unassembled WGS sequence"/>
</dbReference>
<dbReference type="InterPro" id="IPR046193">
    <property type="entry name" value="DUF6221"/>
</dbReference>
<evidence type="ECO:0000313" key="1">
    <source>
        <dbReference type="EMBL" id="MCM2518309.1"/>
    </source>
</evidence>
<keyword evidence="2" id="KW-1185">Reference proteome</keyword>
<comment type="caution">
    <text evidence="1">The sequence shown here is derived from an EMBL/GenBank/DDBJ whole genome shotgun (WGS) entry which is preliminary data.</text>
</comment>
<sequence>MVQLQEVHDFVVKCIVHEGKVAHAVQPNLDKEWPAVWYQGAGSADAPPDFSTLILAGPEGPDFDAGTPERAAFVVLNDPAHALSFLDYLRWVVKQHEPVLQAAEKDGETIPVEVCPIDGSECETLRRMASELFHQRPGFKREWRVQ</sequence>
<evidence type="ECO:0000313" key="2">
    <source>
        <dbReference type="Proteomes" id="UP001523263"/>
    </source>
</evidence>
<name>A0ABT0W405_STRGI</name>
<organism evidence="1 2">
    <name type="scientific">Streptomyces griseoincarnatus</name>
    <dbReference type="NCBI Taxonomy" id="29305"/>
    <lineage>
        <taxon>Bacteria</taxon>
        <taxon>Bacillati</taxon>
        <taxon>Actinomycetota</taxon>
        <taxon>Actinomycetes</taxon>
        <taxon>Kitasatosporales</taxon>
        <taxon>Streptomycetaceae</taxon>
        <taxon>Streptomyces</taxon>
        <taxon>Streptomyces griseoincarnatus group</taxon>
    </lineage>
</organism>
<gene>
    <name evidence="1" type="ORF">NC658_34665</name>
</gene>
<proteinExistence type="predicted"/>
<accession>A0ABT0W405</accession>
<dbReference type="EMBL" id="JAMQBH010000056">
    <property type="protein sequence ID" value="MCM2518309.1"/>
    <property type="molecule type" value="Genomic_DNA"/>
</dbReference>